<dbReference type="InterPro" id="IPR006917">
    <property type="entry name" value="SOUL_heme-bd"/>
</dbReference>
<dbReference type="GO" id="GO:0005737">
    <property type="term" value="C:cytoplasm"/>
    <property type="evidence" value="ECO:0007669"/>
    <property type="project" value="UniProtKB-SubCell"/>
</dbReference>
<evidence type="ECO:0000256" key="1">
    <source>
        <dbReference type="ARBA" id="ARBA00004496"/>
    </source>
</evidence>
<evidence type="ECO:0000256" key="4">
    <source>
        <dbReference type="ARBA" id="ARBA00022490"/>
    </source>
</evidence>
<sequence>MFGMMKNSLFGNTEETEYKLLSSEIKDGVSFEVRRYDGAKYAVVSSEGRTFDQVTGELVRKLLMYIGGSNEQAVAMGTAAPIIVTVYPRNDGVLSRRLVVAIRIPTSYQQEPPTPSDTAITVEDRPGMTVYALRQFGGFAAESEYRAEALRLTRTLGETAPFQRKQYFCCSYDPPLKPYGRRNEVWFLQEEP</sequence>
<evidence type="ECO:0000256" key="6">
    <source>
        <dbReference type="ARBA" id="ARBA00040755"/>
    </source>
</evidence>
<dbReference type="AlphaFoldDB" id="A0AAN8D5W9"/>
<dbReference type="PANTHER" id="PTHR11220:SF22">
    <property type="entry name" value="HEME-BINDING PROTEIN 1"/>
    <property type="match status" value="1"/>
</dbReference>
<gene>
    <name evidence="7" type="ORF">CgunFtcFv8_008903</name>
</gene>
<evidence type="ECO:0000256" key="3">
    <source>
        <dbReference type="ARBA" id="ARBA00011245"/>
    </source>
</evidence>
<organism evidence="7 8">
    <name type="scientific">Champsocephalus gunnari</name>
    <name type="common">Mackerel icefish</name>
    <dbReference type="NCBI Taxonomy" id="52237"/>
    <lineage>
        <taxon>Eukaryota</taxon>
        <taxon>Metazoa</taxon>
        <taxon>Chordata</taxon>
        <taxon>Craniata</taxon>
        <taxon>Vertebrata</taxon>
        <taxon>Euteleostomi</taxon>
        <taxon>Actinopterygii</taxon>
        <taxon>Neopterygii</taxon>
        <taxon>Teleostei</taxon>
        <taxon>Neoteleostei</taxon>
        <taxon>Acanthomorphata</taxon>
        <taxon>Eupercaria</taxon>
        <taxon>Perciformes</taxon>
        <taxon>Notothenioidei</taxon>
        <taxon>Channichthyidae</taxon>
        <taxon>Champsocephalus</taxon>
    </lineage>
</organism>
<dbReference type="Gene3D" id="3.20.80.10">
    <property type="entry name" value="Regulatory factor, effector binding domain"/>
    <property type="match status" value="1"/>
</dbReference>
<name>A0AAN8D5W9_CHAGU</name>
<protein>
    <recommendedName>
        <fullName evidence="6">Heme-binding protein 1</fullName>
    </recommendedName>
</protein>
<accession>A0AAN8D5W9</accession>
<reference evidence="7 8" key="1">
    <citation type="journal article" date="2023" name="Mol. Biol. Evol.">
        <title>Genomics of Secondarily Temperate Adaptation in the Only Non-Antarctic Icefish.</title>
        <authorList>
            <person name="Rivera-Colon A.G."/>
            <person name="Rayamajhi N."/>
            <person name="Minhas B.F."/>
            <person name="Madrigal G."/>
            <person name="Bilyk K.T."/>
            <person name="Yoon V."/>
            <person name="Hune M."/>
            <person name="Gregory S."/>
            <person name="Cheng C.H.C."/>
            <person name="Catchen J.M."/>
        </authorList>
    </citation>
    <scope>NUCLEOTIDE SEQUENCE [LARGE SCALE GENOMIC DNA]</scope>
    <source>
        <tissue evidence="7">White muscle</tissue>
    </source>
</reference>
<dbReference type="GO" id="GO:0020037">
    <property type="term" value="F:heme binding"/>
    <property type="evidence" value="ECO:0007669"/>
    <property type="project" value="TreeGrafter"/>
</dbReference>
<keyword evidence="4" id="KW-0963">Cytoplasm</keyword>
<comment type="similarity">
    <text evidence="2">Belongs to the HEBP family.</text>
</comment>
<keyword evidence="8" id="KW-1185">Reference proteome</keyword>
<dbReference type="FunFam" id="3.20.80.10:FF:000003">
    <property type="entry name" value="Heme-binding protein 1"/>
    <property type="match status" value="1"/>
</dbReference>
<evidence type="ECO:0000256" key="5">
    <source>
        <dbReference type="ARBA" id="ARBA00037673"/>
    </source>
</evidence>
<dbReference type="EMBL" id="JAURVH010001527">
    <property type="protein sequence ID" value="KAK5914463.1"/>
    <property type="molecule type" value="Genomic_DNA"/>
</dbReference>
<comment type="subunit">
    <text evidence="3">Monomer.</text>
</comment>
<evidence type="ECO:0000313" key="8">
    <source>
        <dbReference type="Proteomes" id="UP001331515"/>
    </source>
</evidence>
<comment type="subcellular location">
    <subcellularLocation>
        <location evidence="1">Cytoplasm</location>
    </subcellularLocation>
</comment>
<comment type="caution">
    <text evidence="7">The sequence shown here is derived from an EMBL/GenBank/DDBJ whole genome shotgun (WGS) entry which is preliminary data.</text>
</comment>
<comment type="function">
    <text evidence="5">May bind free porphyrinogens that may be present in the cell and thus facilitate removal of these potentially toxic compound. Binds with a high affinity to one molecule of heme or porphyrins. It binds metalloporphyrins, free porphyrins and N-methylprotoporphyrin with similar affinities.</text>
</comment>
<evidence type="ECO:0000256" key="2">
    <source>
        <dbReference type="ARBA" id="ARBA00009817"/>
    </source>
</evidence>
<dbReference type="Proteomes" id="UP001331515">
    <property type="component" value="Unassembled WGS sequence"/>
</dbReference>
<dbReference type="PANTHER" id="PTHR11220">
    <property type="entry name" value="HEME-BINDING PROTEIN-RELATED"/>
    <property type="match status" value="1"/>
</dbReference>
<dbReference type="Pfam" id="PF04832">
    <property type="entry name" value="SOUL"/>
    <property type="match status" value="1"/>
</dbReference>
<proteinExistence type="inferred from homology"/>
<dbReference type="InterPro" id="IPR011256">
    <property type="entry name" value="Reg_factor_effector_dom_sf"/>
</dbReference>
<evidence type="ECO:0000313" key="7">
    <source>
        <dbReference type="EMBL" id="KAK5914463.1"/>
    </source>
</evidence>
<dbReference type="SUPFAM" id="SSF55136">
    <property type="entry name" value="Probable bacterial effector-binding domain"/>
    <property type="match status" value="1"/>
</dbReference>